<evidence type="ECO:0000313" key="3">
    <source>
        <dbReference type="Proteomes" id="UP001612741"/>
    </source>
</evidence>
<evidence type="ECO:0000256" key="1">
    <source>
        <dbReference type="SAM" id="MobiDB-lite"/>
    </source>
</evidence>
<dbReference type="Proteomes" id="UP001612741">
    <property type="component" value="Unassembled WGS sequence"/>
</dbReference>
<comment type="caution">
    <text evidence="2">The sequence shown here is derived from an EMBL/GenBank/DDBJ whole genome shotgun (WGS) entry which is preliminary data.</text>
</comment>
<dbReference type="RefSeq" id="WP_397079481.1">
    <property type="nucleotide sequence ID" value="NZ_JBITGY010000002.1"/>
</dbReference>
<name>A0ABW7YM38_9ACTN</name>
<sequence length="83" mass="9552">MSNFVPDDLGGGQRGYRIDDYFLATYDLELRPVGYTGPRNYCMQCDAFLDEYIDGYGPHLRDTQRQRNCRRGGGLHNPVRGEM</sequence>
<reference evidence="2 3" key="1">
    <citation type="submission" date="2024-10" db="EMBL/GenBank/DDBJ databases">
        <title>The Natural Products Discovery Center: Release of the First 8490 Sequenced Strains for Exploring Actinobacteria Biosynthetic Diversity.</title>
        <authorList>
            <person name="Kalkreuter E."/>
            <person name="Kautsar S.A."/>
            <person name="Yang D."/>
            <person name="Bader C.D."/>
            <person name="Teijaro C.N."/>
            <person name="Fluegel L."/>
            <person name="Davis C.M."/>
            <person name="Simpson J.R."/>
            <person name="Lauterbach L."/>
            <person name="Steele A.D."/>
            <person name="Gui C."/>
            <person name="Meng S."/>
            <person name="Li G."/>
            <person name="Viehrig K."/>
            <person name="Ye F."/>
            <person name="Su P."/>
            <person name="Kiefer A.F."/>
            <person name="Nichols A."/>
            <person name="Cepeda A.J."/>
            <person name="Yan W."/>
            <person name="Fan B."/>
            <person name="Jiang Y."/>
            <person name="Adhikari A."/>
            <person name="Zheng C.-J."/>
            <person name="Schuster L."/>
            <person name="Cowan T.M."/>
            <person name="Smanski M.J."/>
            <person name="Chevrette M.G."/>
            <person name="De Carvalho L.P.S."/>
            <person name="Shen B."/>
        </authorList>
    </citation>
    <scope>NUCLEOTIDE SEQUENCE [LARGE SCALE GENOMIC DNA]</scope>
    <source>
        <strain evidence="2 3">NPDC050545</strain>
    </source>
</reference>
<evidence type="ECO:0000313" key="2">
    <source>
        <dbReference type="EMBL" id="MFI6496956.1"/>
    </source>
</evidence>
<keyword evidence="3" id="KW-1185">Reference proteome</keyword>
<feature type="region of interest" description="Disordered" evidence="1">
    <location>
        <begin position="63"/>
        <end position="83"/>
    </location>
</feature>
<gene>
    <name evidence="2" type="ORF">ACIBG2_06220</name>
</gene>
<proteinExistence type="predicted"/>
<protein>
    <submittedName>
        <fullName evidence="2">Uncharacterized protein</fullName>
    </submittedName>
</protein>
<dbReference type="EMBL" id="JBITGY010000002">
    <property type="protein sequence ID" value="MFI6496956.1"/>
    <property type="molecule type" value="Genomic_DNA"/>
</dbReference>
<accession>A0ABW7YM38</accession>
<organism evidence="2 3">
    <name type="scientific">Nonomuraea typhae</name>
    <dbReference type="NCBI Taxonomy" id="2603600"/>
    <lineage>
        <taxon>Bacteria</taxon>
        <taxon>Bacillati</taxon>
        <taxon>Actinomycetota</taxon>
        <taxon>Actinomycetes</taxon>
        <taxon>Streptosporangiales</taxon>
        <taxon>Streptosporangiaceae</taxon>
        <taxon>Nonomuraea</taxon>
    </lineage>
</organism>